<organism evidence="10 11">
    <name type="scientific">Candidatus Gallibacteroides avistercoris</name>
    <dbReference type="NCBI Taxonomy" id="2840833"/>
    <lineage>
        <taxon>Bacteria</taxon>
        <taxon>Pseudomonadati</taxon>
        <taxon>Bacteroidota</taxon>
        <taxon>Bacteroidia</taxon>
        <taxon>Bacteroidales</taxon>
        <taxon>Bacteroidaceae</taxon>
        <taxon>Bacteroidaceae incertae sedis</taxon>
        <taxon>Candidatus Gallibacteroides</taxon>
    </lineage>
</organism>
<dbReference type="EC" id="1.15.1.1" evidence="2 7"/>
<feature type="binding site" evidence="6">
    <location>
        <position position="74"/>
    </location>
    <ligand>
        <name>Mn(2+)</name>
        <dbReference type="ChEBI" id="CHEBI:29035"/>
    </ligand>
</feature>
<dbReference type="GO" id="GO:0046872">
    <property type="term" value="F:metal ion binding"/>
    <property type="evidence" value="ECO:0007669"/>
    <property type="project" value="UniProtKB-KW"/>
</dbReference>
<evidence type="ECO:0000256" key="1">
    <source>
        <dbReference type="ARBA" id="ARBA00008714"/>
    </source>
</evidence>
<evidence type="ECO:0000259" key="9">
    <source>
        <dbReference type="Pfam" id="PF02777"/>
    </source>
</evidence>
<dbReference type="SUPFAM" id="SSF46609">
    <property type="entry name" value="Fe,Mn superoxide dismutase (SOD), N-terminal domain"/>
    <property type="match status" value="1"/>
</dbReference>
<evidence type="ECO:0000256" key="5">
    <source>
        <dbReference type="ARBA" id="ARBA00023004"/>
    </source>
</evidence>
<dbReference type="GO" id="GO:0004784">
    <property type="term" value="F:superoxide dismutase activity"/>
    <property type="evidence" value="ECO:0007669"/>
    <property type="project" value="UniProtKB-EC"/>
</dbReference>
<dbReference type="InterPro" id="IPR001189">
    <property type="entry name" value="Mn/Fe_SOD"/>
</dbReference>
<keyword evidence="5" id="KW-0408">Iron</keyword>
<dbReference type="PRINTS" id="PR01703">
    <property type="entry name" value="MNSODISMTASE"/>
</dbReference>
<dbReference type="EMBL" id="DVNA01000095">
    <property type="protein sequence ID" value="HIU54962.1"/>
    <property type="molecule type" value="Genomic_DNA"/>
</dbReference>
<keyword evidence="3 6" id="KW-0479">Metal-binding</keyword>
<dbReference type="PANTHER" id="PTHR42769">
    <property type="entry name" value="SUPEROXIDE DISMUTASE"/>
    <property type="match status" value="1"/>
</dbReference>
<feature type="binding site" evidence="6">
    <location>
        <position position="157"/>
    </location>
    <ligand>
        <name>Mn(2+)</name>
        <dbReference type="ChEBI" id="CHEBI:29035"/>
    </ligand>
</feature>
<dbReference type="Gene3D" id="1.10.287.990">
    <property type="entry name" value="Fe,Mn superoxide dismutase (SOD) domain"/>
    <property type="match status" value="1"/>
</dbReference>
<evidence type="ECO:0000256" key="2">
    <source>
        <dbReference type="ARBA" id="ARBA00012682"/>
    </source>
</evidence>
<accession>A0A9D1M7A9</accession>
<comment type="catalytic activity">
    <reaction evidence="7">
        <text>2 superoxide + 2 H(+) = H2O2 + O2</text>
        <dbReference type="Rhea" id="RHEA:20696"/>
        <dbReference type="ChEBI" id="CHEBI:15378"/>
        <dbReference type="ChEBI" id="CHEBI:15379"/>
        <dbReference type="ChEBI" id="CHEBI:16240"/>
        <dbReference type="ChEBI" id="CHEBI:18421"/>
        <dbReference type="EC" id="1.15.1.1"/>
    </reaction>
</comment>
<evidence type="ECO:0000256" key="7">
    <source>
        <dbReference type="RuleBase" id="RU000414"/>
    </source>
</evidence>
<feature type="binding site" evidence="6">
    <location>
        <position position="27"/>
    </location>
    <ligand>
        <name>Mn(2+)</name>
        <dbReference type="ChEBI" id="CHEBI:29035"/>
    </ligand>
</feature>
<dbReference type="PIRSF" id="PIRSF000349">
    <property type="entry name" value="SODismutase"/>
    <property type="match status" value="1"/>
</dbReference>
<dbReference type="InterPro" id="IPR036314">
    <property type="entry name" value="SOD_C_sf"/>
</dbReference>
<dbReference type="AlphaFoldDB" id="A0A9D1M7A9"/>
<evidence type="ECO:0000313" key="11">
    <source>
        <dbReference type="Proteomes" id="UP000824112"/>
    </source>
</evidence>
<feature type="domain" description="Manganese/iron superoxide dismutase C-terminal" evidence="9">
    <location>
        <begin position="89"/>
        <end position="190"/>
    </location>
</feature>
<reference evidence="10" key="2">
    <citation type="journal article" date="2021" name="PeerJ">
        <title>Extensive microbial diversity within the chicken gut microbiome revealed by metagenomics and culture.</title>
        <authorList>
            <person name="Gilroy R."/>
            <person name="Ravi A."/>
            <person name="Getino M."/>
            <person name="Pursley I."/>
            <person name="Horton D.L."/>
            <person name="Alikhan N.F."/>
            <person name="Baker D."/>
            <person name="Gharbi K."/>
            <person name="Hall N."/>
            <person name="Watson M."/>
            <person name="Adriaenssens E.M."/>
            <person name="Foster-Nyarko E."/>
            <person name="Jarju S."/>
            <person name="Secka A."/>
            <person name="Antonio M."/>
            <person name="Oren A."/>
            <person name="Chaudhuri R.R."/>
            <person name="La Ragione R."/>
            <person name="Hildebrand F."/>
            <person name="Pallen M.J."/>
        </authorList>
    </citation>
    <scope>NUCLEOTIDE SEQUENCE</scope>
    <source>
        <strain evidence="10">CHK158-818</strain>
    </source>
</reference>
<dbReference type="Proteomes" id="UP000824112">
    <property type="component" value="Unassembled WGS sequence"/>
</dbReference>
<keyword evidence="4 7" id="KW-0560">Oxidoreductase</keyword>
<dbReference type="Pfam" id="PF00081">
    <property type="entry name" value="Sod_Fe_N"/>
    <property type="match status" value="1"/>
</dbReference>
<dbReference type="Gene3D" id="3.55.40.20">
    <property type="entry name" value="Iron/manganese superoxide dismutase, C-terminal domain"/>
    <property type="match status" value="1"/>
</dbReference>
<dbReference type="InterPro" id="IPR019833">
    <property type="entry name" value="Mn/Fe_SOD_BS"/>
</dbReference>
<gene>
    <name evidence="10" type="ORF">IAB03_04025</name>
</gene>
<name>A0A9D1M7A9_9BACT</name>
<feature type="domain" description="Manganese/iron superoxide dismutase N-terminal" evidence="8">
    <location>
        <begin position="2"/>
        <end position="81"/>
    </location>
</feature>
<comment type="similarity">
    <text evidence="1 7">Belongs to the iron/manganese superoxide dismutase family.</text>
</comment>
<dbReference type="InterPro" id="IPR036324">
    <property type="entry name" value="Mn/Fe_SOD_N_sf"/>
</dbReference>
<comment type="caution">
    <text evidence="10">The sequence shown here is derived from an EMBL/GenBank/DDBJ whole genome shotgun (WGS) entry which is preliminary data.</text>
</comment>
<feature type="binding site" evidence="6">
    <location>
        <position position="161"/>
    </location>
    <ligand>
        <name>Mn(2+)</name>
        <dbReference type="ChEBI" id="CHEBI:29035"/>
    </ligand>
</feature>
<dbReference type="PROSITE" id="PS00088">
    <property type="entry name" value="SOD_MN"/>
    <property type="match status" value="1"/>
</dbReference>
<reference evidence="10" key="1">
    <citation type="submission" date="2020-10" db="EMBL/GenBank/DDBJ databases">
        <authorList>
            <person name="Gilroy R."/>
        </authorList>
    </citation>
    <scope>NUCLEOTIDE SEQUENCE</scope>
    <source>
        <strain evidence="10">CHK158-818</strain>
    </source>
</reference>
<evidence type="ECO:0000259" key="8">
    <source>
        <dbReference type="Pfam" id="PF00081"/>
    </source>
</evidence>
<dbReference type="PANTHER" id="PTHR42769:SF3">
    <property type="entry name" value="SUPEROXIDE DISMUTASE [FE] 2, CHLOROPLASTIC"/>
    <property type="match status" value="1"/>
</dbReference>
<proteinExistence type="inferred from homology"/>
<dbReference type="InterPro" id="IPR019831">
    <property type="entry name" value="Mn/Fe_SOD_N"/>
</dbReference>
<evidence type="ECO:0000256" key="6">
    <source>
        <dbReference type="PIRSR" id="PIRSR000349-1"/>
    </source>
</evidence>
<dbReference type="SUPFAM" id="SSF54719">
    <property type="entry name" value="Fe,Mn superoxide dismutase (SOD), C-terminal domain"/>
    <property type="match status" value="1"/>
</dbReference>
<dbReference type="Pfam" id="PF02777">
    <property type="entry name" value="Sod_Fe_C"/>
    <property type="match status" value="1"/>
</dbReference>
<dbReference type="FunFam" id="3.55.40.20:FF:000004">
    <property type="entry name" value="Superoxide dismutase [Fe]"/>
    <property type="match status" value="1"/>
</dbReference>
<comment type="function">
    <text evidence="7">Destroys radicals which are normally produced within the cells and which are toxic to biological systems.</text>
</comment>
<dbReference type="FunFam" id="1.10.287.990:FF:000002">
    <property type="entry name" value="Superoxide dismutase"/>
    <property type="match status" value="1"/>
</dbReference>
<dbReference type="InterPro" id="IPR019832">
    <property type="entry name" value="Mn/Fe_SOD_C"/>
</dbReference>
<evidence type="ECO:0000256" key="3">
    <source>
        <dbReference type="ARBA" id="ARBA00022723"/>
    </source>
</evidence>
<protein>
    <recommendedName>
        <fullName evidence="2 7">Superoxide dismutase</fullName>
        <ecNumber evidence="2 7">1.15.1.1</ecNumber>
    </recommendedName>
</protein>
<evidence type="ECO:0000256" key="4">
    <source>
        <dbReference type="ARBA" id="ARBA00023002"/>
    </source>
</evidence>
<evidence type="ECO:0000313" key="10">
    <source>
        <dbReference type="EMBL" id="HIU54962.1"/>
    </source>
</evidence>
<sequence>MKFELPPLPYNLEALEPVVSKQTLSFHYGKHEQAYINNLNGLIIGTPFETMSLEEIVKTSEGAIFNNAAQAWNHIFYFNSFAPNPPKGPKNKLKKALEEQWGEVETFKKEFEKAGAGLFGSGWVWLAKKQDGKLEIIQKSNAGTPLTDGYTPLLTFDVWEHAYYLDYQNRRADQLKALWDIVNWETVEARYL</sequence>